<evidence type="ECO:0000256" key="3">
    <source>
        <dbReference type="ARBA" id="ARBA00022485"/>
    </source>
</evidence>
<dbReference type="InterPro" id="IPR000445">
    <property type="entry name" value="HhH_motif"/>
</dbReference>
<evidence type="ECO:0000259" key="11">
    <source>
        <dbReference type="SMART" id="SM00278"/>
    </source>
</evidence>
<dbReference type="PANTHER" id="PTHR10359:SF19">
    <property type="entry name" value="DNA REPAIR GLYCOSYLASE MJ1434-RELATED"/>
    <property type="match status" value="1"/>
</dbReference>
<dbReference type="PANTHER" id="PTHR10359">
    <property type="entry name" value="A/G-SPECIFIC ADENINE GLYCOSYLASE/ENDONUCLEASE III"/>
    <property type="match status" value="1"/>
</dbReference>
<dbReference type="GO" id="GO:0019104">
    <property type="term" value="F:DNA N-glycosylase activity"/>
    <property type="evidence" value="ECO:0007669"/>
    <property type="project" value="UniProtKB-ARBA"/>
</dbReference>
<dbReference type="InterPro" id="IPR011257">
    <property type="entry name" value="DNA_glycosylase"/>
</dbReference>
<dbReference type="PIRSF" id="PIRSF001435">
    <property type="entry name" value="Nth"/>
    <property type="match status" value="1"/>
</dbReference>
<dbReference type="CDD" id="cd00056">
    <property type="entry name" value="ENDO3c"/>
    <property type="match status" value="1"/>
</dbReference>
<evidence type="ECO:0000256" key="2">
    <source>
        <dbReference type="ARBA" id="ARBA00008343"/>
    </source>
</evidence>
<evidence type="ECO:0000256" key="9">
    <source>
        <dbReference type="ARBA" id="ARBA00023204"/>
    </source>
</evidence>
<comment type="caution">
    <text evidence="13">The sequence shown here is derived from an EMBL/GenBank/DDBJ whole genome shotgun (WGS) entry which is preliminary data.</text>
</comment>
<comment type="similarity">
    <text evidence="2">Belongs to the Nth/MutY family.</text>
</comment>
<dbReference type="GO" id="GO:0003677">
    <property type="term" value="F:DNA binding"/>
    <property type="evidence" value="ECO:0007669"/>
    <property type="project" value="InterPro"/>
</dbReference>
<keyword evidence="7" id="KW-0408">Iron</keyword>
<keyword evidence="3" id="KW-0004">4Fe-4S</keyword>
<proteinExistence type="inferred from homology"/>
<dbReference type="InterPro" id="IPR003265">
    <property type="entry name" value="HhH-GPD_domain"/>
</dbReference>
<evidence type="ECO:0000256" key="4">
    <source>
        <dbReference type="ARBA" id="ARBA00022723"/>
    </source>
</evidence>
<evidence type="ECO:0000256" key="10">
    <source>
        <dbReference type="ARBA" id="ARBA00023295"/>
    </source>
</evidence>
<dbReference type="SMART" id="SM00278">
    <property type="entry name" value="HhH1"/>
    <property type="match status" value="1"/>
</dbReference>
<accession>A0A7V3KNC8</accession>
<feature type="domain" description="HhH-GPD" evidence="12">
    <location>
        <begin position="36"/>
        <end position="194"/>
    </location>
</feature>
<dbReference type="InterPro" id="IPR003583">
    <property type="entry name" value="Hlx-hairpin-Hlx_DNA-bd_motif"/>
</dbReference>
<comment type="cofactor">
    <cofactor evidence="1">
        <name>[4Fe-4S] cluster</name>
        <dbReference type="ChEBI" id="CHEBI:49883"/>
    </cofactor>
</comment>
<evidence type="ECO:0000256" key="6">
    <source>
        <dbReference type="ARBA" id="ARBA00022801"/>
    </source>
</evidence>
<dbReference type="SMART" id="SM00525">
    <property type="entry name" value="FES"/>
    <property type="match status" value="1"/>
</dbReference>
<dbReference type="SUPFAM" id="SSF48150">
    <property type="entry name" value="DNA-glycosylase"/>
    <property type="match status" value="1"/>
</dbReference>
<evidence type="ECO:0000256" key="7">
    <source>
        <dbReference type="ARBA" id="ARBA00023004"/>
    </source>
</evidence>
<dbReference type="SMART" id="SM00478">
    <property type="entry name" value="ENDO3c"/>
    <property type="match status" value="1"/>
</dbReference>
<dbReference type="Gene3D" id="1.10.1670.10">
    <property type="entry name" value="Helix-hairpin-Helix base-excision DNA repair enzymes (C-terminal)"/>
    <property type="match status" value="1"/>
</dbReference>
<gene>
    <name evidence="13" type="ORF">ENV38_02505</name>
</gene>
<keyword evidence="5" id="KW-0227">DNA damage</keyword>
<evidence type="ECO:0000313" key="13">
    <source>
        <dbReference type="EMBL" id="HGB35763.1"/>
    </source>
</evidence>
<evidence type="ECO:0000256" key="8">
    <source>
        <dbReference type="ARBA" id="ARBA00023014"/>
    </source>
</evidence>
<dbReference type="AlphaFoldDB" id="A0A7V3KNC8"/>
<dbReference type="GO" id="GO:0006284">
    <property type="term" value="P:base-excision repair"/>
    <property type="evidence" value="ECO:0007669"/>
    <property type="project" value="InterPro"/>
</dbReference>
<keyword evidence="6" id="KW-0378">Hydrolase</keyword>
<protein>
    <submittedName>
        <fullName evidence="13">Endonuclease III domain-containing protein</fullName>
    </submittedName>
</protein>
<keyword evidence="9" id="KW-0234">DNA repair</keyword>
<dbReference type="Pfam" id="PF00633">
    <property type="entry name" value="HHH"/>
    <property type="match status" value="1"/>
</dbReference>
<sequence length="227" mass="26336">MKGTLKRLFQLLYSHFGPQHWWPGESELEIIIGAVLTQNTAWKNVEKAIDNLKSAGKMDLDSLHSASEEEIAELIRPSGFFRLKSKRLKNLINYLYENGGIEVLKKRQLKSLREELLKIPGIGPETADSIILYALEKPVFVVDAYTRRILKRIGLIEQERIPYDEIQRLFMENLPLDVNMYNEYHALFVRLGKTYCTKRNPNCESCPVLEICNYGKEKLRAYQTGDR</sequence>
<dbReference type="InterPro" id="IPR023170">
    <property type="entry name" value="HhH_base_excis_C"/>
</dbReference>
<evidence type="ECO:0000256" key="1">
    <source>
        <dbReference type="ARBA" id="ARBA00001966"/>
    </source>
</evidence>
<dbReference type="InterPro" id="IPR003651">
    <property type="entry name" value="Endonuclease3_FeS-loop_motif"/>
</dbReference>
<dbReference type="GO" id="GO:0051539">
    <property type="term" value="F:4 iron, 4 sulfur cluster binding"/>
    <property type="evidence" value="ECO:0007669"/>
    <property type="project" value="UniProtKB-KW"/>
</dbReference>
<dbReference type="Pfam" id="PF00730">
    <property type="entry name" value="HhH-GPD"/>
    <property type="match status" value="1"/>
</dbReference>
<keyword evidence="4" id="KW-0479">Metal-binding</keyword>
<dbReference type="Gene3D" id="1.10.340.30">
    <property type="entry name" value="Hypothetical protein, domain 2"/>
    <property type="match status" value="1"/>
</dbReference>
<keyword evidence="13" id="KW-0540">Nuclease</keyword>
<keyword evidence="8" id="KW-0411">Iron-sulfur</keyword>
<dbReference type="EMBL" id="DTGD01000095">
    <property type="protein sequence ID" value="HGB35763.1"/>
    <property type="molecule type" value="Genomic_DNA"/>
</dbReference>
<dbReference type="Pfam" id="PF10576">
    <property type="entry name" value="EndIII_4Fe-2S"/>
    <property type="match status" value="1"/>
</dbReference>
<evidence type="ECO:0000259" key="12">
    <source>
        <dbReference type="SMART" id="SM00478"/>
    </source>
</evidence>
<organism evidence="13">
    <name type="scientific">candidate division WOR-3 bacterium</name>
    <dbReference type="NCBI Taxonomy" id="2052148"/>
    <lineage>
        <taxon>Bacteria</taxon>
        <taxon>Bacteria division WOR-3</taxon>
    </lineage>
</organism>
<keyword evidence="13" id="KW-0255">Endonuclease</keyword>
<name>A0A7V3KNC8_UNCW3</name>
<keyword evidence="10" id="KW-0326">Glycosidase</keyword>
<feature type="domain" description="Helix-hairpin-helix DNA-binding motif class 1" evidence="11">
    <location>
        <begin position="114"/>
        <end position="133"/>
    </location>
</feature>
<evidence type="ECO:0000256" key="5">
    <source>
        <dbReference type="ARBA" id="ARBA00022763"/>
    </source>
</evidence>
<reference evidence="13" key="1">
    <citation type="journal article" date="2020" name="mSystems">
        <title>Genome- and Community-Level Interaction Insights into Carbon Utilization and Element Cycling Functions of Hydrothermarchaeota in Hydrothermal Sediment.</title>
        <authorList>
            <person name="Zhou Z."/>
            <person name="Liu Y."/>
            <person name="Xu W."/>
            <person name="Pan J."/>
            <person name="Luo Z.H."/>
            <person name="Li M."/>
        </authorList>
    </citation>
    <scope>NUCLEOTIDE SEQUENCE [LARGE SCALE GENOMIC DNA]</scope>
    <source>
        <strain evidence="13">SpSt-754</strain>
    </source>
</reference>
<dbReference type="GO" id="GO:0004519">
    <property type="term" value="F:endonuclease activity"/>
    <property type="evidence" value="ECO:0007669"/>
    <property type="project" value="UniProtKB-KW"/>
</dbReference>
<dbReference type="GO" id="GO:0046872">
    <property type="term" value="F:metal ion binding"/>
    <property type="evidence" value="ECO:0007669"/>
    <property type="project" value="UniProtKB-KW"/>
</dbReference>